<reference evidence="2" key="1">
    <citation type="journal article" date="2019" name="Int. J. Syst. Evol. Microbiol.">
        <title>The Global Catalogue of Microorganisms (GCM) 10K type strain sequencing project: providing services to taxonomists for standard genome sequencing and annotation.</title>
        <authorList>
            <consortium name="The Broad Institute Genomics Platform"/>
            <consortium name="The Broad Institute Genome Sequencing Center for Infectious Disease"/>
            <person name="Wu L."/>
            <person name="Ma J."/>
        </authorList>
    </citation>
    <scope>NUCLEOTIDE SEQUENCE [LARGE SCALE GENOMIC DNA]</scope>
    <source>
        <strain evidence="2">CCUG 30340</strain>
    </source>
</reference>
<dbReference type="EMBL" id="JBHSHD010000016">
    <property type="protein sequence ID" value="MFC4822236.1"/>
    <property type="molecule type" value="Genomic_DNA"/>
</dbReference>
<evidence type="ECO:0000313" key="2">
    <source>
        <dbReference type="Proteomes" id="UP001595886"/>
    </source>
</evidence>
<evidence type="ECO:0000313" key="1">
    <source>
        <dbReference type="EMBL" id="MFC4822236.1"/>
    </source>
</evidence>
<sequence length="160" mass="17245">MTAASSNVIQDSDPFELILSHANGVRRLGPNRATFKAPTREDRTASVSLARGADGAVLLHDFGGDSARDILEAMGLSLASLYPQCERRDMTPSERSEMRMHAKIAGWSAALGVLDREATVVLCAAAYPERGEPLAADDQARLSIACQRIHDAREVLNARS</sequence>
<proteinExistence type="predicted"/>
<name>A0ABV9QYP9_9GAMM</name>
<accession>A0ABV9QYP9</accession>
<protein>
    <submittedName>
        <fullName evidence="1">Uncharacterized protein</fullName>
    </submittedName>
</protein>
<gene>
    <name evidence="1" type="ORF">ACFO6Q_18055</name>
</gene>
<dbReference type="Proteomes" id="UP001595886">
    <property type="component" value="Unassembled WGS sequence"/>
</dbReference>
<organism evidence="1 2">
    <name type="scientific">Dokdonella ginsengisoli</name>
    <dbReference type="NCBI Taxonomy" id="363846"/>
    <lineage>
        <taxon>Bacteria</taxon>
        <taxon>Pseudomonadati</taxon>
        <taxon>Pseudomonadota</taxon>
        <taxon>Gammaproteobacteria</taxon>
        <taxon>Lysobacterales</taxon>
        <taxon>Rhodanobacteraceae</taxon>
        <taxon>Dokdonella</taxon>
    </lineage>
</organism>
<comment type="caution">
    <text evidence="1">The sequence shown here is derived from an EMBL/GenBank/DDBJ whole genome shotgun (WGS) entry which is preliminary data.</text>
</comment>
<keyword evidence="2" id="KW-1185">Reference proteome</keyword>
<dbReference type="RefSeq" id="WP_380022517.1">
    <property type="nucleotide sequence ID" value="NZ_JBHSHD010000016.1"/>
</dbReference>